<evidence type="ECO:0000259" key="2">
    <source>
        <dbReference type="Pfam" id="PF01471"/>
    </source>
</evidence>
<dbReference type="InterPro" id="IPR002477">
    <property type="entry name" value="Peptidoglycan-bd-like"/>
</dbReference>
<name>A0ABR7ZS31_9CYAN</name>
<dbReference type="Pfam" id="PF01471">
    <property type="entry name" value="PG_binding_1"/>
    <property type="match status" value="1"/>
</dbReference>
<evidence type="ECO:0000313" key="3">
    <source>
        <dbReference type="EMBL" id="MBD2186580.1"/>
    </source>
</evidence>
<proteinExistence type="predicted"/>
<feature type="compositionally biased region" description="Basic and acidic residues" evidence="1">
    <location>
        <begin position="207"/>
        <end position="216"/>
    </location>
</feature>
<protein>
    <submittedName>
        <fullName evidence="3">Peptidoglycan-binding protein</fullName>
    </submittedName>
</protein>
<organism evidence="3 4">
    <name type="scientific">Pseudanabaena mucicola FACHB-723</name>
    <dbReference type="NCBI Taxonomy" id="2692860"/>
    <lineage>
        <taxon>Bacteria</taxon>
        <taxon>Bacillati</taxon>
        <taxon>Cyanobacteriota</taxon>
        <taxon>Cyanophyceae</taxon>
        <taxon>Pseudanabaenales</taxon>
        <taxon>Pseudanabaenaceae</taxon>
        <taxon>Pseudanabaena</taxon>
    </lineage>
</organism>
<keyword evidence="4" id="KW-1185">Reference proteome</keyword>
<evidence type="ECO:0000313" key="4">
    <source>
        <dbReference type="Proteomes" id="UP000642094"/>
    </source>
</evidence>
<feature type="domain" description="Peptidoglycan binding-like" evidence="2">
    <location>
        <begin position="90"/>
        <end position="143"/>
    </location>
</feature>
<dbReference type="InterPro" id="IPR036365">
    <property type="entry name" value="PGBD-like_sf"/>
</dbReference>
<sequence>MELASYIYAAWAHEQASQDFCDRNGDQVCATLPAPPVIGKWQACLLTAIAITNVGSCGWSGSAAASHILEPAVNTAPWCDHLYLCQTEYILEVQTLLAQRGFAVGEIDGVYGRNTKQAVIEFQNSQASLAVDGIPGAATLAALKNYPAQSKPRLQTKTQVRVTPTRNKTARTQITREITKETTREVTRTESYRQVVIVRSVNPHNLRNRDETDRDLQIPNSNQNSSKPDHNSS</sequence>
<dbReference type="EMBL" id="JACJQB010000001">
    <property type="protein sequence ID" value="MBD2186580.1"/>
    <property type="molecule type" value="Genomic_DNA"/>
</dbReference>
<feature type="region of interest" description="Disordered" evidence="1">
    <location>
        <begin position="203"/>
        <end position="233"/>
    </location>
</feature>
<comment type="caution">
    <text evidence="3">The sequence shown here is derived from an EMBL/GenBank/DDBJ whole genome shotgun (WGS) entry which is preliminary data.</text>
</comment>
<dbReference type="Proteomes" id="UP000642094">
    <property type="component" value="Unassembled WGS sequence"/>
</dbReference>
<reference evidence="3 4" key="1">
    <citation type="journal article" date="2020" name="ISME J.">
        <title>Comparative genomics reveals insights into cyanobacterial evolution and habitat adaptation.</title>
        <authorList>
            <person name="Chen M.Y."/>
            <person name="Teng W.K."/>
            <person name="Zhao L."/>
            <person name="Hu C.X."/>
            <person name="Zhou Y.K."/>
            <person name="Han B.P."/>
            <person name="Song L.R."/>
            <person name="Shu W.S."/>
        </authorList>
    </citation>
    <scope>NUCLEOTIDE SEQUENCE [LARGE SCALE GENOMIC DNA]</scope>
    <source>
        <strain evidence="3 4">FACHB-723</strain>
    </source>
</reference>
<dbReference type="InterPro" id="IPR036366">
    <property type="entry name" value="PGBDSf"/>
</dbReference>
<gene>
    <name evidence="3" type="ORF">H6F41_00305</name>
</gene>
<accession>A0ABR7ZS31</accession>
<dbReference type="Gene3D" id="1.10.101.10">
    <property type="entry name" value="PGBD-like superfamily/PGBD"/>
    <property type="match status" value="1"/>
</dbReference>
<dbReference type="RefSeq" id="WP_190401474.1">
    <property type="nucleotide sequence ID" value="NZ_JACJQB010000001.1"/>
</dbReference>
<dbReference type="SUPFAM" id="SSF47090">
    <property type="entry name" value="PGBD-like"/>
    <property type="match status" value="1"/>
</dbReference>
<evidence type="ECO:0000256" key="1">
    <source>
        <dbReference type="SAM" id="MobiDB-lite"/>
    </source>
</evidence>